<dbReference type="Pfam" id="PF00108">
    <property type="entry name" value="Thiolase_N"/>
    <property type="match status" value="2"/>
</dbReference>
<dbReference type="EMBL" id="LR900405">
    <property type="protein sequence ID" value="CAD7245568.1"/>
    <property type="molecule type" value="Genomic_DNA"/>
</dbReference>
<dbReference type="InterPro" id="IPR002155">
    <property type="entry name" value="Thiolase"/>
</dbReference>
<dbReference type="CDD" id="cd00751">
    <property type="entry name" value="thiolase"/>
    <property type="match status" value="1"/>
</dbReference>
<dbReference type="OrthoDB" id="5404651at2759"/>
<keyword evidence="2 4" id="KW-0808">Transferase</keyword>
<feature type="domain" description="Thiolase N-terminal" evidence="5">
    <location>
        <begin position="110"/>
        <end position="277"/>
    </location>
</feature>
<dbReference type="InterPro" id="IPR020613">
    <property type="entry name" value="Thiolase_CS"/>
</dbReference>
<feature type="domain" description="Thiolase C-terminal" evidence="6">
    <location>
        <begin position="286"/>
        <end position="371"/>
    </location>
</feature>
<dbReference type="InterPro" id="IPR020616">
    <property type="entry name" value="Thiolase_N"/>
</dbReference>
<dbReference type="InterPro" id="IPR016039">
    <property type="entry name" value="Thiolase-like"/>
</dbReference>
<evidence type="ECO:0000313" key="7">
    <source>
        <dbReference type="EMBL" id="CAD7245568.1"/>
    </source>
</evidence>
<dbReference type="GO" id="GO:0016747">
    <property type="term" value="F:acyltransferase activity, transferring groups other than amino-acyl groups"/>
    <property type="evidence" value="ECO:0007669"/>
    <property type="project" value="InterPro"/>
</dbReference>
<dbReference type="Gene3D" id="3.40.47.10">
    <property type="match status" value="3"/>
</dbReference>
<evidence type="ECO:0000256" key="1">
    <source>
        <dbReference type="ARBA" id="ARBA00010982"/>
    </source>
</evidence>
<dbReference type="PROSITE" id="PS00737">
    <property type="entry name" value="THIOLASE_2"/>
    <property type="match status" value="1"/>
</dbReference>
<dbReference type="NCBIfam" id="TIGR01930">
    <property type="entry name" value="AcCoA-C-Actrans"/>
    <property type="match status" value="1"/>
</dbReference>
<evidence type="ECO:0000313" key="8">
    <source>
        <dbReference type="Proteomes" id="UP000677054"/>
    </source>
</evidence>
<dbReference type="PANTHER" id="PTHR18919">
    <property type="entry name" value="ACETYL-COA C-ACYLTRANSFERASE"/>
    <property type="match status" value="1"/>
</dbReference>
<keyword evidence="8" id="KW-1185">Reference proteome</keyword>
<feature type="domain" description="Thiolase N-terminal" evidence="5">
    <location>
        <begin position="2"/>
        <end position="69"/>
    </location>
</feature>
<sequence>MHLGSIVIKACLEKVGLDPGAGHVDEVIMGQVLTGGKGQNPARQAAVNAGLPHSVPATTVNAVCGSGLKYDRYASPCIDSAALPSSGRSEKKLEPCHGQKLLGHKVQSWAVMLGVQGIRCGEARVVVCGGQESMSRALHGMELRSDRRRFGHETLVDILIQDGLTDAFTHQHMGLTAENVAAKYGVSRAAQDEFAAESQRKTSVAMREGRFRDEIVPVLCPGTKGETVEEDEFPRPSTTLEALAKLKPVFKAEGGTVTAGNASGLNDGAACLLLMSQREAKLRRISPLATIVSYAQCGVDPALMGIGPVPAVKAAVEKAGWRLEEVDWFELNEAFAAQSVAVIRELNLDPSKVNPNGGAIALGHPIGASGLFLLP</sequence>
<organism evidence="7">
    <name type="scientific">Darwinula stevensoni</name>
    <dbReference type="NCBI Taxonomy" id="69355"/>
    <lineage>
        <taxon>Eukaryota</taxon>
        <taxon>Metazoa</taxon>
        <taxon>Ecdysozoa</taxon>
        <taxon>Arthropoda</taxon>
        <taxon>Crustacea</taxon>
        <taxon>Oligostraca</taxon>
        <taxon>Ostracoda</taxon>
        <taxon>Podocopa</taxon>
        <taxon>Podocopida</taxon>
        <taxon>Darwinulocopina</taxon>
        <taxon>Darwinuloidea</taxon>
        <taxon>Darwinulidae</taxon>
        <taxon>Darwinula</taxon>
    </lineage>
</organism>
<gene>
    <name evidence="7" type="ORF">DSTB1V02_LOCUS5440</name>
</gene>
<proteinExistence type="inferred from homology"/>
<evidence type="ECO:0000256" key="2">
    <source>
        <dbReference type="ARBA" id="ARBA00022679"/>
    </source>
</evidence>
<accession>A0A7R8X946</accession>
<dbReference type="PANTHER" id="PTHR18919:SF107">
    <property type="entry name" value="ACETYL-COA ACETYLTRANSFERASE, CYTOSOLIC"/>
    <property type="match status" value="1"/>
</dbReference>
<dbReference type="Proteomes" id="UP000677054">
    <property type="component" value="Unassembled WGS sequence"/>
</dbReference>
<dbReference type="EMBL" id="CAJPEV010000888">
    <property type="protein sequence ID" value="CAG0889320.1"/>
    <property type="molecule type" value="Genomic_DNA"/>
</dbReference>
<keyword evidence="3 4" id="KW-0012">Acyltransferase</keyword>
<reference evidence="7" key="1">
    <citation type="submission" date="2020-11" db="EMBL/GenBank/DDBJ databases">
        <authorList>
            <person name="Tran Van P."/>
        </authorList>
    </citation>
    <scope>NUCLEOTIDE SEQUENCE</scope>
</reference>
<dbReference type="PIRSF" id="PIRSF000429">
    <property type="entry name" value="Ac-CoA_Ac_transf"/>
    <property type="match status" value="1"/>
</dbReference>
<protein>
    <submittedName>
        <fullName evidence="7">Uncharacterized protein</fullName>
    </submittedName>
</protein>
<evidence type="ECO:0000256" key="4">
    <source>
        <dbReference type="RuleBase" id="RU003557"/>
    </source>
</evidence>
<dbReference type="SUPFAM" id="SSF53901">
    <property type="entry name" value="Thiolase-like"/>
    <property type="match status" value="3"/>
</dbReference>
<name>A0A7R8X946_9CRUS</name>
<dbReference type="Pfam" id="PF02803">
    <property type="entry name" value="Thiolase_C"/>
    <property type="match status" value="1"/>
</dbReference>
<comment type="similarity">
    <text evidence="1 4">Belongs to the thiolase-like superfamily. Thiolase family.</text>
</comment>
<dbReference type="AlphaFoldDB" id="A0A7R8X946"/>
<evidence type="ECO:0000259" key="5">
    <source>
        <dbReference type="Pfam" id="PF00108"/>
    </source>
</evidence>
<evidence type="ECO:0000256" key="3">
    <source>
        <dbReference type="ARBA" id="ARBA00023315"/>
    </source>
</evidence>
<evidence type="ECO:0000259" key="6">
    <source>
        <dbReference type="Pfam" id="PF02803"/>
    </source>
</evidence>
<dbReference type="InterPro" id="IPR020617">
    <property type="entry name" value="Thiolase_C"/>
</dbReference>